<dbReference type="GO" id="GO:0000155">
    <property type="term" value="F:phosphorelay sensor kinase activity"/>
    <property type="evidence" value="ECO:0007669"/>
    <property type="project" value="InterPro"/>
</dbReference>
<sequence length="602" mass="66750">MLEAAIQKVTPANKVARAVLIFAPLALAAMLVFYLLYATQLSATQKVIASGQKQLVEVGYTTLVTTLAAIGNDAEFVSDEPVLQKWLASRDPADREILLAQYLSFARHRALYDQVRFIGLDGQENVRVNWNSGSPEVVPDDQLQNKADRYYFQQTLKLQPDQVYYSSFDLNVEAGAIEQPIKPTIRVGAAVLDAEGRKRGVIVLNYLGQRVLDRVRRLAVDGLGEAWLVDARGYWLLGPSAADEWGFMYPGRGSATFASVYPAAWAQINGTGKSGQFSADGDLFSYAAVAMPDDAMTGQETLSPASSAPNWFLVTRTPASTYSQANLQLAQEYLTALAAVLLLLAAIAWVVSYHGDRRRQAERQVLDLNRRLARDNVALQNLNRELESFSYSVSHDLRAPLRSIDGFSKALLEDCGDALDETGRNYLMRVRNAAQRMGNLIDDLLKLARVSRSEITSDLVDLSLLARKICSDLRQRDPQRKIEVKIAPDLQLRGDPRLLQIALENLLENAWKFTSRRELAQVEFGQMMHAGDPVFFVRDNGAGFDMAHADKLFGVFQRLHAMTEFEGTGIGLATVQRIIAKHGGRVWGEAEKGRGATFFFAL</sequence>
<dbReference type="SUPFAM" id="SSF47384">
    <property type="entry name" value="Homodimeric domain of signal transducing histidine kinase"/>
    <property type="match status" value="1"/>
</dbReference>
<dbReference type="Gene3D" id="1.10.287.130">
    <property type="match status" value="1"/>
</dbReference>
<reference evidence="13" key="1">
    <citation type="submission" date="2018-07" db="EMBL/GenBank/DDBJ databases">
        <authorList>
            <person name="Safronova V.I."/>
            <person name="Chirak E.R."/>
            <person name="Sazanova A.L."/>
        </authorList>
    </citation>
    <scope>NUCLEOTIDE SEQUENCE [LARGE SCALE GENOMIC DNA]</scope>
    <source>
        <strain evidence="13">RCAM04685</strain>
    </source>
</reference>
<dbReference type="GO" id="GO:0030295">
    <property type="term" value="F:protein kinase activator activity"/>
    <property type="evidence" value="ECO:0007669"/>
    <property type="project" value="TreeGrafter"/>
</dbReference>
<comment type="caution">
    <text evidence="12">The sequence shown here is derived from an EMBL/GenBank/DDBJ whole genome shotgun (WGS) entry which is preliminary data.</text>
</comment>
<dbReference type="InterPro" id="IPR029151">
    <property type="entry name" value="Sensor-like_sf"/>
</dbReference>
<dbReference type="InterPro" id="IPR004358">
    <property type="entry name" value="Sig_transdc_His_kin-like_C"/>
</dbReference>
<dbReference type="GO" id="GO:0000156">
    <property type="term" value="F:phosphorelay response regulator activity"/>
    <property type="evidence" value="ECO:0007669"/>
    <property type="project" value="TreeGrafter"/>
</dbReference>
<keyword evidence="4" id="KW-1003">Cell membrane</keyword>
<dbReference type="GO" id="GO:0007234">
    <property type="term" value="P:osmosensory signaling via phosphorelay pathway"/>
    <property type="evidence" value="ECO:0007669"/>
    <property type="project" value="TreeGrafter"/>
</dbReference>
<gene>
    <name evidence="12" type="ORF">DWE98_08805</name>
</gene>
<dbReference type="InterPro" id="IPR036097">
    <property type="entry name" value="HisK_dim/P_sf"/>
</dbReference>
<dbReference type="Gene3D" id="3.30.565.10">
    <property type="entry name" value="Histidine kinase-like ATPase, C-terminal domain"/>
    <property type="match status" value="1"/>
</dbReference>
<accession>A0A370L976</accession>
<evidence type="ECO:0000259" key="11">
    <source>
        <dbReference type="PROSITE" id="PS50109"/>
    </source>
</evidence>
<evidence type="ECO:0000256" key="5">
    <source>
        <dbReference type="ARBA" id="ARBA00022553"/>
    </source>
</evidence>
<dbReference type="CDD" id="cd00082">
    <property type="entry name" value="HisKA"/>
    <property type="match status" value="1"/>
</dbReference>
<dbReference type="InterPro" id="IPR050351">
    <property type="entry name" value="BphY/WalK/GraS-like"/>
</dbReference>
<keyword evidence="6" id="KW-0808">Transferase</keyword>
<dbReference type="FunFam" id="1.10.287.130:FF:000070">
    <property type="entry name" value="Histidine kinase sensor protein"/>
    <property type="match status" value="1"/>
</dbReference>
<dbReference type="PANTHER" id="PTHR42878">
    <property type="entry name" value="TWO-COMPONENT HISTIDINE KINASE"/>
    <property type="match status" value="1"/>
</dbReference>
<dbReference type="Gene3D" id="3.30.450.20">
    <property type="entry name" value="PAS domain"/>
    <property type="match status" value="2"/>
</dbReference>
<feature type="transmembrane region" description="Helical" evidence="10">
    <location>
        <begin position="15"/>
        <end position="37"/>
    </location>
</feature>
<dbReference type="InterPro" id="IPR005467">
    <property type="entry name" value="His_kinase_dom"/>
</dbReference>
<dbReference type="SUPFAM" id="SSF55874">
    <property type="entry name" value="ATPase domain of HSP90 chaperone/DNA topoisomerase II/histidine kinase"/>
    <property type="match status" value="1"/>
</dbReference>
<proteinExistence type="predicted"/>
<evidence type="ECO:0000313" key="12">
    <source>
        <dbReference type="EMBL" id="RDJ26929.1"/>
    </source>
</evidence>
<evidence type="ECO:0000256" key="10">
    <source>
        <dbReference type="SAM" id="Phobius"/>
    </source>
</evidence>
<dbReference type="Pfam" id="PF02518">
    <property type="entry name" value="HATPase_c"/>
    <property type="match status" value="1"/>
</dbReference>
<keyword evidence="5" id="KW-0597">Phosphoprotein</keyword>
<organism evidence="12 13">
    <name type="scientific">Bosea caraganae</name>
    <dbReference type="NCBI Taxonomy" id="2763117"/>
    <lineage>
        <taxon>Bacteria</taxon>
        <taxon>Pseudomonadati</taxon>
        <taxon>Pseudomonadota</taxon>
        <taxon>Alphaproteobacteria</taxon>
        <taxon>Hyphomicrobiales</taxon>
        <taxon>Boseaceae</taxon>
        <taxon>Bosea</taxon>
    </lineage>
</organism>
<protein>
    <recommendedName>
        <fullName evidence="3">histidine kinase</fullName>
        <ecNumber evidence="3">2.7.13.3</ecNumber>
    </recommendedName>
</protein>
<keyword evidence="9 10" id="KW-1133">Transmembrane helix</keyword>
<dbReference type="PRINTS" id="PR00344">
    <property type="entry name" value="BCTRLSENSOR"/>
</dbReference>
<evidence type="ECO:0000256" key="2">
    <source>
        <dbReference type="ARBA" id="ARBA00004651"/>
    </source>
</evidence>
<dbReference type="SMART" id="SM00387">
    <property type="entry name" value="HATPase_c"/>
    <property type="match status" value="1"/>
</dbReference>
<dbReference type="Pfam" id="PF21623">
    <property type="entry name" value="HK_sensor_dom_bact"/>
    <property type="match status" value="1"/>
</dbReference>
<keyword evidence="8" id="KW-0418">Kinase</keyword>
<evidence type="ECO:0000256" key="6">
    <source>
        <dbReference type="ARBA" id="ARBA00022679"/>
    </source>
</evidence>
<dbReference type="InterPro" id="IPR003594">
    <property type="entry name" value="HATPase_dom"/>
</dbReference>
<evidence type="ECO:0000256" key="8">
    <source>
        <dbReference type="ARBA" id="ARBA00022777"/>
    </source>
</evidence>
<feature type="transmembrane region" description="Helical" evidence="10">
    <location>
        <begin position="333"/>
        <end position="353"/>
    </location>
</feature>
<dbReference type="SUPFAM" id="SSF103190">
    <property type="entry name" value="Sensory domain-like"/>
    <property type="match status" value="2"/>
</dbReference>
<evidence type="ECO:0000256" key="9">
    <source>
        <dbReference type="ARBA" id="ARBA00022989"/>
    </source>
</evidence>
<dbReference type="AlphaFoldDB" id="A0A370L976"/>
<dbReference type="SMART" id="SM00388">
    <property type="entry name" value="HisKA"/>
    <property type="match status" value="1"/>
</dbReference>
<dbReference type="InterPro" id="IPR048760">
    <property type="entry name" value="VP0354-like_sensor_dom"/>
</dbReference>
<dbReference type="PANTHER" id="PTHR42878:SF15">
    <property type="entry name" value="BACTERIOPHYTOCHROME"/>
    <property type="match status" value="1"/>
</dbReference>
<dbReference type="EC" id="2.7.13.3" evidence="3"/>
<dbReference type="Pfam" id="PF00512">
    <property type="entry name" value="HisKA"/>
    <property type="match status" value="1"/>
</dbReference>
<dbReference type="Proteomes" id="UP000255207">
    <property type="component" value="Unassembled WGS sequence"/>
</dbReference>
<keyword evidence="10" id="KW-0472">Membrane</keyword>
<evidence type="ECO:0000256" key="1">
    <source>
        <dbReference type="ARBA" id="ARBA00000085"/>
    </source>
</evidence>
<evidence type="ECO:0000256" key="3">
    <source>
        <dbReference type="ARBA" id="ARBA00012438"/>
    </source>
</evidence>
<dbReference type="GO" id="GO:0005886">
    <property type="term" value="C:plasma membrane"/>
    <property type="evidence" value="ECO:0007669"/>
    <property type="project" value="UniProtKB-SubCell"/>
</dbReference>
<keyword evidence="13" id="KW-1185">Reference proteome</keyword>
<comment type="catalytic activity">
    <reaction evidence="1">
        <text>ATP + protein L-histidine = ADP + protein N-phospho-L-histidine.</text>
        <dbReference type="EC" id="2.7.13.3"/>
    </reaction>
</comment>
<dbReference type="PROSITE" id="PS50109">
    <property type="entry name" value="HIS_KIN"/>
    <property type="match status" value="1"/>
</dbReference>
<feature type="domain" description="Histidine kinase" evidence="11">
    <location>
        <begin position="392"/>
        <end position="602"/>
    </location>
</feature>
<evidence type="ECO:0000313" key="13">
    <source>
        <dbReference type="Proteomes" id="UP000255207"/>
    </source>
</evidence>
<dbReference type="InterPro" id="IPR003661">
    <property type="entry name" value="HisK_dim/P_dom"/>
</dbReference>
<dbReference type="EMBL" id="QQTP01000003">
    <property type="protein sequence ID" value="RDJ26929.1"/>
    <property type="molecule type" value="Genomic_DNA"/>
</dbReference>
<evidence type="ECO:0000256" key="4">
    <source>
        <dbReference type="ARBA" id="ARBA00022475"/>
    </source>
</evidence>
<comment type="subcellular location">
    <subcellularLocation>
        <location evidence="2">Cell membrane</location>
        <topology evidence="2">Multi-pass membrane protein</topology>
    </subcellularLocation>
</comment>
<keyword evidence="7 10" id="KW-0812">Transmembrane</keyword>
<evidence type="ECO:0000256" key="7">
    <source>
        <dbReference type="ARBA" id="ARBA00022692"/>
    </source>
</evidence>
<dbReference type="InterPro" id="IPR036890">
    <property type="entry name" value="HATPase_C_sf"/>
</dbReference>
<dbReference type="FunFam" id="3.30.565.10:FF:000006">
    <property type="entry name" value="Sensor histidine kinase WalK"/>
    <property type="match status" value="1"/>
</dbReference>
<name>A0A370L976_9HYPH</name>